<comment type="caution">
    <text evidence="1">The sequence shown here is derived from an EMBL/GenBank/DDBJ whole genome shotgun (WGS) entry which is preliminary data.</text>
</comment>
<dbReference type="RefSeq" id="WP_017214963.1">
    <property type="nucleotide sequence ID" value="NZ_AKWY02000034.1"/>
</dbReference>
<dbReference type="Proteomes" id="UP000015442">
    <property type="component" value="Unassembled WGS sequence"/>
</dbReference>
<evidence type="ECO:0000313" key="1">
    <source>
        <dbReference type="EMBL" id="EQA69498.1"/>
    </source>
</evidence>
<name>T0F8G1_9LEPT</name>
<evidence type="ECO:0000313" key="2">
    <source>
        <dbReference type="Proteomes" id="UP000015442"/>
    </source>
</evidence>
<dbReference type="InterPro" id="IPR007948">
    <property type="entry name" value="DUF736"/>
</dbReference>
<gene>
    <name evidence="1" type="ORF">LEP1GSC059_2318</name>
</gene>
<proteinExistence type="predicted"/>
<dbReference type="EMBL" id="AKWY02000034">
    <property type="protein sequence ID" value="EQA69498.1"/>
    <property type="molecule type" value="Genomic_DNA"/>
</dbReference>
<dbReference type="GeneID" id="23204006"/>
<dbReference type="AlphaFoldDB" id="T0F8G1"/>
<dbReference type="Pfam" id="PF05284">
    <property type="entry name" value="DUF736"/>
    <property type="match status" value="1"/>
</dbReference>
<accession>T0F8G1</accession>
<protein>
    <submittedName>
        <fullName evidence="1">PF05284 family protein</fullName>
    </submittedName>
</protein>
<organism evidence="1 2">
    <name type="scientific">Leptospira noguchii serovar Panama str. CZ214</name>
    <dbReference type="NCBI Taxonomy" id="1001595"/>
    <lineage>
        <taxon>Bacteria</taxon>
        <taxon>Pseudomonadati</taxon>
        <taxon>Spirochaetota</taxon>
        <taxon>Spirochaetia</taxon>
        <taxon>Leptospirales</taxon>
        <taxon>Leptospiraceae</taxon>
        <taxon>Leptospira</taxon>
    </lineage>
</organism>
<reference evidence="1 2" key="1">
    <citation type="submission" date="2013-05" db="EMBL/GenBank/DDBJ databases">
        <authorList>
            <person name="Harkins D.M."/>
            <person name="Durkin A.S."/>
            <person name="Brinkac L.M."/>
            <person name="Haft D.H."/>
            <person name="Selengut J.D."/>
            <person name="Sanka R."/>
            <person name="DePew J."/>
            <person name="Purushe J."/>
            <person name="Hartskeerl R.A."/>
            <person name="Ahmed A."/>
            <person name="van der Linden H."/>
            <person name="Goris M.G.A."/>
            <person name="Vinetz J.M."/>
            <person name="Sutton G.G."/>
            <person name="Nierman W.C."/>
            <person name="Fouts D.E."/>
        </authorList>
    </citation>
    <scope>NUCLEOTIDE SEQUENCE [LARGE SCALE GENOMIC DNA]</scope>
    <source>
        <strain evidence="1 2">CZ214</strain>
    </source>
</reference>
<sequence>MSKTVGFMEEKQNKEGKKFLNLEINFPFVPRMEFFVAQNGKKHSPDAKDSAPDYLVYYAKNQAGAIWKKISKSSSKEYLSCEIFAPFSPEGKLNFALFPDPETSGRYNVLYSEPNEKKSESDVPF</sequence>